<comment type="caution">
    <text evidence="9">The sequence shown here is derived from an EMBL/GenBank/DDBJ whole genome shotgun (WGS) entry which is preliminary data.</text>
</comment>
<dbReference type="InterPro" id="IPR018357">
    <property type="entry name" value="Hexapep_transf_CS"/>
</dbReference>
<sequence>MKYSINELVNLLKCEIKGDLSLEYVSGLAPFFQAQEDSITFASDEKFLKKLNETKAKVVLVPDIPLPNLGKMYLVVKENPRTLMPKLLSFFKREVKPFEKMIEDSSKIGKNVKLAPNVYIGHDTVIGDNVTIYPNVTIGEGVEIGEGTIIYSNVTVREFCKIGKNCVIQPGAVIGSDGFGFVKVNGNNTKIDQIGSVVIEDNVEIGANTTIDRGAIGDTIIKKYTKIDNLVQIAHNDIIGENCLIVSQVGIAGSVEVGNNTTLAGQVGVAGHLKIGSNVVIAAKSGVAGNVEDNQILSGYPLMDHREDLKVKISMKKVPELIKKVRDLEKKLQEK</sequence>
<evidence type="ECO:0000256" key="2">
    <source>
        <dbReference type="ARBA" id="ARBA00022556"/>
    </source>
</evidence>
<keyword evidence="6 7" id="KW-0012">Acyltransferase</keyword>
<dbReference type="SUPFAM" id="SSF51161">
    <property type="entry name" value="Trimeric LpxA-like enzymes"/>
    <property type="match status" value="1"/>
</dbReference>
<dbReference type="CDD" id="cd03352">
    <property type="entry name" value="LbH_LpxD"/>
    <property type="match status" value="1"/>
</dbReference>
<organism evidence="9 10">
    <name type="scientific">Candidatus Fusobacterium pullicola</name>
    <dbReference type="NCBI Taxonomy" id="2838601"/>
    <lineage>
        <taxon>Bacteria</taxon>
        <taxon>Fusobacteriati</taxon>
        <taxon>Fusobacteriota</taxon>
        <taxon>Fusobacteriia</taxon>
        <taxon>Fusobacteriales</taxon>
        <taxon>Fusobacteriaceae</taxon>
        <taxon>Fusobacterium</taxon>
    </lineage>
</organism>
<evidence type="ECO:0000256" key="1">
    <source>
        <dbReference type="ARBA" id="ARBA00022516"/>
    </source>
</evidence>
<evidence type="ECO:0000256" key="3">
    <source>
        <dbReference type="ARBA" id="ARBA00022679"/>
    </source>
</evidence>
<dbReference type="Pfam" id="PF14602">
    <property type="entry name" value="Hexapep_2"/>
    <property type="match status" value="2"/>
</dbReference>
<dbReference type="InterPro" id="IPR020573">
    <property type="entry name" value="UDP_GlcNAc_AcTrfase_non-rep"/>
</dbReference>
<dbReference type="Pfam" id="PF04613">
    <property type="entry name" value="LpxD"/>
    <property type="match status" value="1"/>
</dbReference>
<evidence type="ECO:0000313" key="9">
    <source>
        <dbReference type="EMBL" id="MBU3841925.1"/>
    </source>
</evidence>
<name>A0A9E2KYW5_9FUSO</name>
<evidence type="ECO:0000256" key="7">
    <source>
        <dbReference type="HAMAP-Rule" id="MF_00523"/>
    </source>
</evidence>
<comment type="function">
    <text evidence="7">Catalyzes the N-acylation of UDP-3-O-acylglucosamine using 3-hydroxyacyl-ACP as the acyl donor. Is involved in the biosynthesis of lipid A, a phosphorylated glycolipid that anchors the lipopolysaccharide to the outer membrane of the cell.</text>
</comment>
<dbReference type="GO" id="GO:0016410">
    <property type="term" value="F:N-acyltransferase activity"/>
    <property type="evidence" value="ECO:0007669"/>
    <property type="project" value="InterPro"/>
</dbReference>
<keyword evidence="1 7" id="KW-0444">Lipid biosynthesis</keyword>
<dbReference type="EMBL" id="JAHLFN010000023">
    <property type="protein sequence ID" value="MBU3841925.1"/>
    <property type="molecule type" value="Genomic_DNA"/>
</dbReference>
<comment type="subunit">
    <text evidence="7">Homotrimer.</text>
</comment>
<accession>A0A9E2KYW5</accession>
<dbReference type="EC" id="2.3.1.191" evidence="7"/>
<evidence type="ECO:0000256" key="6">
    <source>
        <dbReference type="ARBA" id="ARBA00023315"/>
    </source>
</evidence>
<protein>
    <recommendedName>
        <fullName evidence="7">UDP-3-O-acylglucosamine N-acyltransferase</fullName>
        <ecNumber evidence="7">2.3.1.191</ecNumber>
    </recommendedName>
</protein>
<feature type="domain" description="UDP-3-O-[3-hydroxymyristoyl] glucosamine N-acyltransferase non-repeat region" evidence="8">
    <location>
        <begin position="25"/>
        <end position="89"/>
    </location>
</feature>
<keyword evidence="4 7" id="KW-0677">Repeat</keyword>
<proteinExistence type="inferred from homology"/>
<dbReference type="HAMAP" id="MF_00523">
    <property type="entry name" value="LpxD"/>
    <property type="match status" value="1"/>
</dbReference>
<evidence type="ECO:0000256" key="5">
    <source>
        <dbReference type="ARBA" id="ARBA00023098"/>
    </source>
</evidence>
<comment type="similarity">
    <text evidence="7">Belongs to the transferase hexapeptide repeat family. LpxD subfamily.</text>
</comment>
<feature type="active site" description="Proton acceptor" evidence="7">
    <location>
        <position position="235"/>
    </location>
</feature>
<dbReference type="PROSITE" id="PS00101">
    <property type="entry name" value="HEXAPEP_TRANSFERASES"/>
    <property type="match status" value="2"/>
</dbReference>
<keyword evidence="3 7" id="KW-0808">Transferase</keyword>
<dbReference type="InterPro" id="IPR011004">
    <property type="entry name" value="Trimer_LpxA-like_sf"/>
</dbReference>
<gene>
    <name evidence="7 9" type="primary">lpxD</name>
    <name evidence="9" type="ORF">IAA47_02910</name>
</gene>
<evidence type="ECO:0000256" key="4">
    <source>
        <dbReference type="ARBA" id="ARBA00022737"/>
    </source>
</evidence>
<dbReference type="AlphaFoldDB" id="A0A9E2KYW5"/>
<comment type="pathway">
    <text evidence="7">Bacterial outer membrane biogenesis; LPS lipid A biosynthesis.</text>
</comment>
<dbReference type="GO" id="GO:0016020">
    <property type="term" value="C:membrane"/>
    <property type="evidence" value="ECO:0007669"/>
    <property type="project" value="GOC"/>
</dbReference>
<dbReference type="PANTHER" id="PTHR43378:SF2">
    <property type="entry name" value="UDP-3-O-ACYLGLUCOSAMINE N-ACYLTRANSFERASE 1, MITOCHONDRIAL-RELATED"/>
    <property type="match status" value="1"/>
</dbReference>
<evidence type="ECO:0000313" key="10">
    <source>
        <dbReference type="Proteomes" id="UP000724657"/>
    </source>
</evidence>
<dbReference type="Proteomes" id="UP000724657">
    <property type="component" value="Unassembled WGS sequence"/>
</dbReference>
<dbReference type="GO" id="GO:0009245">
    <property type="term" value="P:lipid A biosynthetic process"/>
    <property type="evidence" value="ECO:0007669"/>
    <property type="project" value="UniProtKB-UniRule"/>
</dbReference>
<keyword evidence="5 7" id="KW-0443">Lipid metabolism</keyword>
<dbReference type="GO" id="GO:0103118">
    <property type="term" value="F:UDP-3-O-[(3R)-3-hydroxyacyl]-glucosamine N-acyltransferase activity"/>
    <property type="evidence" value="ECO:0007669"/>
    <property type="project" value="UniProtKB-EC"/>
</dbReference>
<dbReference type="InterPro" id="IPR007691">
    <property type="entry name" value="LpxD"/>
</dbReference>
<keyword evidence="2 7" id="KW-0441">Lipid A biosynthesis</keyword>
<comment type="catalytic activity">
    <reaction evidence="7">
        <text>a UDP-3-O-[(3R)-3-hydroxyacyl]-alpha-D-glucosamine + a (3R)-hydroxyacyl-[ACP] = a UDP-2-N,3-O-bis[(3R)-3-hydroxyacyl]-alpha-D-glucosamine + holo-[ACP] + H(+)</text>
        <dbReference type="Rhea" id="RHEA:53836"/>
        <dbReference type="Rhea" id="RHEA-COMP:9685"/>
        <dbReference type="Rhea" id="RHEA-COMP:9945"/>
        <dbReference type="ChEBI" id="CHEBI:15378"/>
        <dbReference type="ChEBI" id="CHEBI:64479"/>
        <dbReference type="ChEBI" id="CHEBI:78827"/>
        <dbReference type="ChEBI" id="CHEBI:137740"/>
        <dbReference type="ChEBI" id="CHEBI:137748"/>
        <dbReference type="EC" id="2.3.1.191"/>
    </reaction>
</comment>
<dbReference type="PANTHER" id="PTHR43378">
    <property type="entry name" value="UDP-3-O-ACYLGLUCOSAMINE N-ACYLTRANSFERASE"/>
    <property type="match status" value="1"/>
</dbReference>
<evidence type="ECO:0000259" key="8">
    <source>
        <dbReference type="Pfam" id="PF04613"/>
    </source>
</evidence>
<reference evidence="9" key="1">
    <citation type="journal article" date="2021" name="PeerJ">
        <title>Extensive microbial diversity within the chicken gut microbiome revealed by metagenomics and culture.</title>
        <authorList>
            <person name="Gilroy R."/>
            <person name="Ravi A."/>
            <person name="Getino M."/>
            <person name="Pursley I."/>
            <person name="Horton D.L."/>
            <person name="Alikhan N.F."/>
            <person name="Baker D."/>
            <person name="Gharbi K."/>
            <person name="Hall N."/>
            <person name="Watson M."/>
            <person name="Adriaenssens E.M."/>
            <person name="Foster-Nyarko E."/>
            <person name="Jarju S."/>
            <person name="Secka A."/>
            <person name="Antonio M."/>
            <person name="Oren A."/>
            <person name="Chaudhuri R.R."/>
            <person name="La Ragione R."/>
            <person name="Hildebrand F."/>
            <person name="Pallen M.J."/>
        </authorList>
    </citation>
    <scope>NUCLEOTIDE SEQUENCE</scope>
    <source>
        <strain evidence="9">A6-441</strain>
    </source>
</reference>
<dbReference type="Gene3D" id="2.160.10.10">
    <property type="entry name" value="Hexapeptide repeat proteins"/>
    <property type="match status" value="1"/>
</dbReference>
<dbReference type="NCBIfam" id="NF002060">
    <property type="entry name" value="PRK00892.1"/>
    <property type="match status" value="1"/>
</dbReference>
<reference evidence="9" key="2">
    <citation type="submission" date="2021-04" db="EMBL/GenBank/DDBJ databases">
        <authorList>
            <person name="Gilroy R."/>
        </authorList>
    </citation>
    <scope>NUCLEOTIDE SEQUENCE</scope>
    <source>
        <strain evidence="9">A6-441</strain>
    </source>
</reference>
<dbReference type="Pfam" id="PF00132">
    <property type="entry name" value="Hexapep"/>
    <property type="match status" value="2"/>
</dbReference>
<dbReference type="Gene3D" id="3.40.1390.10">
    <property type="entry name" value="MurE/MurF, N-terminal domain"/>
    <property type="match status" value="1"/>
</dbReference>
<dbReference type="InterPro" id="IPR001451">
    <property type="entry name" value="Hexapep"/>
</dbReference>
<dbReference type="NCBIfam" id="TIGR01853">
    <property type="entry name" value="lipid_A_lpxD"/>
    <property type="match status" value="1"/>
</dbReference>